<dbReference type="Proteomes" id="UP000823561">
    <property type="component" value="Chromosome 3"/>
</dbReference>
<feature type="compositionally biased region" description="Polar residues" evidence="6">
    <location>
        <begin position="1015"/>
        <end position="1037"/>
    </location>
</feature>
<keyword evidence="9" id="KW-1185">Reference proteome</keyword>
<dbReference type="PANTHER" id="PTHR46896:SF2">
    <property type="entry name" value="SENTRIN-SPECIFIC PROTEASE 7"/>
    <property type="match status" value="1"/>
</dbReference>
<feature type="compositionally biased region" description="Acidic residues" evidence="6">
    <location>
        <begin position="544"/>
        <end position="553"/>
    </location>
</feature>
<feature type="region of interest" description="Disordered" evidence="6">
    <location>
        <begin position="83"/>
        <end position="107"/>
    </location>
</feature>
<protein>
    <recommendedName>
        <fullName evidence="7">Ubiquitin-like protease family profile domain-containing protein</fullName>
    </recommendedName>
</protein>
<feature type="domain" description="Ubiquitin-like protease family profile" evidence="7">
    <location>
        <begin position="886"/>
        <end position="1118"/>
    </location>
</feature>
<dbReference type="PANTHER" id="PTHR46896">
    <property type="entry name" value="SENTRIN-SPECIFIC PROTEASE"/>
    <property type="match status" value="1"/>
</dbReference>
<evidence type="ECO:0000256" key="2">
    <source>
        <dbReference type="ARBA" id="ARBA00022553"/>
    </source>
</evidence>
<accession>A0AAV6H7D7</accession>
<comment type="caution">
    <text evidence="8">The sequence shown here is derived from an EMBL/GenBank/DDBJ whole genome shotgun (WGS) entry which is preliminary data.</text>
</comment>
<dbReference type="GO" id="GO:0070139">
    <property type="term" value="F:SUMO-specific endopeptidase activity"/>
    <property type="evidence" value="ECO:0007669"/>
    <property type="project" value="TreeGrafter"/>
</dbReference>
<name>A0AAV6H7D7_9TELE</name>
<evidence type="ECO:0000259" key="7">
    <source>
        <dbReference type="PROSITE" id="PS50600"/>
    </source>
</evidence>
<organism evidence="8 9">
    <name type="scientific">Alosa alosa</name>
    <name type="common">allis shad</name>
    <dbReference type="NCBI Taxonomy" id="278164"/>
    <lineage>
        <taxon>Eukaryota</taxon>
        <taxon>Metazoa</taxon>
        <taxon>Chordata</taxon>
        <taxon>Craniata</taxon>
        <taxon>Vertebrata</taxon>
        <taxon>Euteleostomi</taxon>
        <taxon>Actinopterygii</taxon>
        <taxon>Neopterygii</taxon>
        <taxon>Teleostei</taxon>
        <taxon>Clupei</taxon>
        <taxon>Clupeiformes</taxon>
        <taxon>Clupeoidei</taxon>
        <taxon>Clupeidae</taxon>
        <taxon>Alosa</taxon>
    </lineage>
</organism>
<dbReference type="Pfam" id="PF02902">
    <property type="entry name" value="Peptidase_C48"/>
    <property type="match status" value="1"/>
</dbReference>
<evidence type="ECO:0000256" key="4">
    <source>
        <dbReference type="ARBA" id="ARBA00022786"/>
    </source>
</evidence>
<proteinExistence type="inferred from homology"/>
<dbReference type="Gene3D" id="1.10.418.20">
    <property type="match status" value="2"/>
</dbReference>
<dbReference type="GO" id="GO:0006508">
    <property type="term" value="P:proteolysis"/>
    <property type="evidence" value="ECO:0007669"/>
    <property type="project" value="UniProtKB-KW"/>
</dbReference>
<evidence type="ECO:0000313" key="9">
    <source>
        <dbReference type="Proteomes" id="UP000823561"/>
    </source>
</evidence>
<feature type="compositionally biased region" description="Low complexity" evidence="6">
    <location>
        <begin position="359"/>
        <end position="376"/>
    </location>
</feature>
<feature type="compositionally biased region" description="Polar residues" evidence="6">
    <location>
        <begin position="239"/>
        <end position="254"/>
    </location>
</feature>
<sequence length="1175" mass="130865">MPRVQQWCSQRLHTPGMMAGFSENARLSVVLDRRKALTLSPLGPDKPTSRQTESPYKIPNSSTENGCTKVHWTQIAHGSCPKTSVQLNGTSSTNHTQRPAQQGGVRRELRLVLNDVLKTKIGRRYLQQSGCGHSSASQSQKSRRESQMPKRQPKPADHRRTSDDPQPKPADYQRRRDDLHIRPADLRKKFEDPQAKTVDHRRRFEDPQPKTADHRRRSEESLPKIANHRWRRDDDPQPTHVSLSKLKTGNSLRSKPTDSEQPKLINSSRSESDHSEQSKPVNTPEANSVPSEQARLVDSTKTRTLRSVECVQSKPVSSETPRPANSVKSKPVSSETPKSLTFSKSNSRSKQPCSESTRSGSSSGSEPLPSGSPLAPAEKDLPDLPKAKVSARPRAGDSGWSAPALESESEPEASEVTASPERMASRRTSLIQTPKGPYESRPVTSARIPTVEDARPEEVSRKRSCENGPEVRAEEKRNAVMREEECVMRKSVLRLSGDSGAEEPPIKCPRLVTPAEDQPANEERRCLIRAPSRISQSEPIVLSSEEECDDEEESRAQNGTAAADDDDDDDDGGGGGEEDDGGDKEDSVVPEPSPRQGDTHSSQFLDTLPEVTDMNGIDMTHLPSVFELPFSALYMGGVKALANGKMEITEEKITFPLLDSLGEDVTVVMETSQLCTYSLLDGPEHQSKGLVQCGKDPPVSPLQSSRLVKQGEGTPPSVLLLWVSEDQAQQLRSDLSIIQPGTSPDEDSACVCLYLHECVLRVEQALLASVMDIVGLRHGNQQLLSPLKSDESLLALLTAGDTHLLRLLAPDHAADTHTHTQSEPQLEPQASASTQTESIYTLLHSRHQGGYSVRVAKPGPEWIPYKHRGPTRRLIQFPPPPCKGSIAVTTEDLECLDSGQFLNDVIIDFYLKYLLAERTPKDLVERCHVFSSFFYKQLTRRDNANEDSTSTTAEHRRHQRVKTWTRNVDIFSKDFLFVPVNQESHWYLVVVCYPGLEEPRYEPFDGPAVVKESGEQSSGEPQAQVQAQEATTDTPASSEADKETNSTEESSPPTPPDCTEKTCKTPTVCKRPCILIMDSLKLSIHKRVVKLLREYLQVEWEDNSSDCGLYLLHYAETFLQDPVVHFDLPLRLERWFPRQQVRRKRDEIRNLVLRLCRFQSGMMGNVVPRGTPAPH</sequence>
<dbReference type="GO" id="GO:0005737">
    <property type="term" value="C:cytoplasm"/>
    <property type="evidence" value="ECO:0007669"/>
    <property type="project" value="TreeGrafter"/>
</dbReference>
<dbReference type="PROSITE" id="PS50600">
    <property type="entry name" value="ULP_PROTEASE"/>
    <property type="match status" value="1"/>
</dbReference>
<dbReference type="GO" id="GO:0016926">
    <property type="term" value="P:protein desumoylation"/>
    <property type="evidence" value="ECO:0007669"/>
    <property type="project" value="TreeGrafter"/>
</dbReference>
<keyword evidence="5" id="KW-0378">Hydrolase</keyword>
<feature type="compositionally biased region" description="Polar residues" evidence="6">
    <location>
        <begin position="83"/>
        <end position="100"/>
    </location>
</feature>
<dbReference type="GO" id="GO:0005634">
    <property type="term" value="C:nucleus"/>
    <property type="evidence" value="ECO:0007669"/>
    <property type="project" value="TreeGrafter"/>
</dbReference>
<dbReference type="Gene3D" id="3.30.310.130">
    <property type="entry name" value="Ubiquitin-related"/>
    <property type="match status" value="1"/>
</dbReference>
<feature type="compositionally biased region" description="Polar residues" evidence="6">
    <location>
        <begin position="279"/>
        <end position="291"/>
    </location>
</feature>
<feature type="compositionally biased region" description="Polar residues" evidence="6">
    <location>
        <begin position="49"/>
        <end position="62"/>
    </location>
</feature>
<gene>
    <name evidence="8" type="ORF">AALO_G00038080</name>
</gene>
<feature type="region of interest" description="Disordered" evidence="6">
    <location>
        <begin position="39"/>
        <end position="62"/>
    </location>
</feature>
<feature type="compositionally biased region" description="Polar residues" evidence="6">
    <location>
        <begin position="326"/>
        <end position="358"/>
    </location>
</feature>
<dbReference type="InterPro" id="IPR038765">
    <property type="entry name" value="Papain-like_cys_pep_sf"/>
</dbReference>
<feature type="compositionally biased region" description="Basic and acidic residues" evidence="6">
    <location>
        <begin position="377"/>
        <end position="386"/>
    </location>
</feature>
<comment type="similarity">
    <text evidence="1">Belongs to the peptidase C48 family.</text>
</comment>
<feature type="compositionally biased region" description="Polar residues" evidence="6">
    <location>
        <begin position="126"/>
        <end position="140"/>
    </location>
</feature>
<dbReference type="InterPro" id="IPR003653">
    <property type="entry name" value="Peptidase_C48_C"/>
</dbReference>
<evidence type="ECO:0000313" key="8">
    <source>
        <dbReference type="EMBL" id="KAG5283080.1"/>
    </source>
</evidence>
<feature type="region of interest" description="Disordered" evidence="6">
    <location>
        <begin position="126"/>
        <end position="604"/>
    </location>
</feature>
<dbReference type="FunFam" id="1.10.418.20:FF:000004">
    <property type="entry name" value="sentrin-specific protease 7 isoform X1"/>
    <property type="match status" value="1"/>
</dbReference>
<evidence type="ECO:0000256" key="5">
    <source>
        <dbReference type="ARBA" id="ARBA00022801"/>
    </source>
</evidence>
<evidence type="ECO:0000256" key="3">
    <source>
        <dbReference type="ARBA" id="ARBA00022670"/>
    </source>
</evidence>
<dbReference type="InterPro" id="IPR051947">
    <property type="entry name" value="Sentrin-specific_protease"/>
</dbReference>
<evidence type="ECO:0000256" key="6">
    <source>
        <dbReference type="SAM" id="MobiDB-lite"/>
    </source>
</evidence>
<feature type="compositionally biased region" description="Basic and acidic residues" evidence="6">
    <location>
        <begin position="142"/>
        <end position="222"/>
    </location>
</feature>
<evidence type="ECO:0000256" key="1">
    <source>
        <dbReference type="ARBA" id="ARBA00005234"/>
    </source>
</evidence>
<feature type="compositionally biased region" description="Acidic residues" evidence="6">
    <location>
        <begin position="563"/>
        <end position="583"/>
    </location>
</feature>
<keyword evidence="4" id="KW-0833">Ubl conjugation pathway</keyword>
<keyword evidence="2" id="KW-0597">Phosphoprotein</keyword>
<keyword evidence="3" id="KW-0645">Protease</keyword>
<reference evidence="8" key="1">
    <citation type="submission" date="2020-10" db="EMBL/GenBank/DDBJ databases">
        <title>Chromosome-scale genome assembly of the Allis shad, Alosa alosa.</title>
        <authorList>
            <person name="Margot Z."/>
            <person name="Christophe K."/>
            <person name="Cabau C."/>
            <person name="Louis A."/>
            <person name="Berthelot C."/>
            <person name="Parey E."/>
            <person name="Roest Crollius H."/>
            <person name="Montfort J."/>
            <person name="Robinson-Rechavi M."/>
            <person name="Bucao C."/>
            <person name="Bouchez O."/>
            <person name="Gislard M."/>
            <person name="Lluch J."/>
            <person name="Milhes M."/>
            <person name="Lampietro C."/>
            <person name="Lopez Roques C."/>
            <person name="Donnadieu C."/>
            <person name="Braasch I."/>
            <person name="Desvignes T."/>
            <person name="Postlethwait J."/>
            <person name="Bobe J."/>
            <person name="Guiguen Y."/>
        </authorList>
    </citation>
    <scope>NUCLEOTIDE SEQUENCE</scope>
    <source>
        <strain evidence="8">M-15738</strain>
        <tissue evidence="8">Blood</tissue>
    </source>
</reference>
<dbReference type="SUPFAM" id="SSF54001">
    <property type="entry name" value="Cysteine proteinases"/>
    <property type="match status" value="1"/>
</dbReference>
<feature type="compositionally biased region" description="Basic and acidic residues" evidence="6">
    <location>
        <begin position="450"/>
        <end position="488"/>
    </location>
</feature>
<dbReference type="AlphaFoldDB" id="A0AAV6H7D7"/>
<feature type="region of interest" description="Disordered" evidence="6">
    <location>
        <begin position="1004"/>
        <end position="1064"/>
    </location>
</feature>
<dbReference type="EMBL" id="JADWDJ010000003">
    <property type="protein sequence ID" value="KAG5283080.1"/>
    <property type="molecule type" value="Genomic_DNA"/>
</dbReference>